<protein>
    <submittedName>
        <fullName evidence="2">Uncharacterized protein</fullName>
    </submittedName>
</protein>
<accession>A0ABV2N8I3</accession>
<evidence type="ECO:0000313" key="3">
    <source>
        <dbReference type="Proteomes" id="UP001549119"/>
    </source>
</evidence>
<dbReference type="EMBL" id="JBEPNW010000002">
    <property type="protein sequence ID" value="MET3862799.1"/>
    <property type="molecule type" value="Genomic_DNA"/>
</dbReference>
<evidence type="ECO:0000313" key="2">
    <source>
        <dbReference type="EMBL" id="MET3862799.1"/>
    </source>
</evidence>
<sequence length="69" mass="7530">MARIEVEPVGTAHRVASVMRVDSLEEPDRPRRATPSTRSPRRCALLVKPQPPGAGPRSSRRHPVVIGLA</sequence>
<feature type="compositionally biased region" description="Basic and acidic residues" evidence="1">
    <location>
        <begin position="22"/>
        <end position="31"/>
    </location>
</feature>
<keyword evidence="3" id="KW-1185">Reference proteome</keyword>
<feature type="region of interest" description="Disordered" evidence="1">
    <location>
        <begin position="18"/>
        <end position="69"/>
    </location>
</feature>
<dbReference type="Proteomes" id="UP001549119">
    <property type="component" value="Unassembled WGS sequence"/>
</dbReference>
<comment type="caution">
    <text evidence="2">The sequence shown here is derived from an EMBL/GenBank/DDBJ whole genome shotgun (WGS) entry which is preliminary data.</text>
</comment>
<organism evidence="2 3">
    <name type="scientific">Methylobacterium radiotolerans</name>
    <dbReference type="NCBI Taxonomy" id="31998"/>
    <lineage>
        <taxon>Bacteria</taxon>
        <taxon>Pseudomonadati</taxon>
        <taxon>Pseudomonadota</taxon>
        <taxon>Alphaproteobacteria</taxon>
        <taxon>Hyphomicrobiales</taxon>
        <taxon>Methylobacteriaceae</taxon>
        <taxon>Methylobacterium</taxon>
    </lineage>
</organism>
<reference evidence="2 3" key="1">
    <citation type="submission" date="2024-06" db="EMBL/GenBank/DDBJ databases">
        <title>Genomics of switchgrass bacterial isolates.</title>
        <authorList>
            <person name="Shade A."/>
        </authorList>
    </citation>
    <scope>NUCLEOTIDE SEQUENCE [LARGE SCALE GENOMIC DNA]</scope>
    <source>
        <strain evidence="2 3">PvP084</strain>
    </source>
</reference>
<gene>
    <name evidence="2" type="ORF">ABIC20_000108</name>
</gene>
<evidence type="ECO:0000256" key="1">
    <source>
        <dbReference type="SAM" id="MobiDB-lite"/>
    </source>
</evidence>
<name>A0ABV2N8I3_9HYPH</name>
<proteinExistence type="predicted"/>